<dbReference type="EMBL" id="JACTNG010000001">
    <property type="protein sequence ID" value="MBO1077648.1"/>
    <property type="molecule type" value="Genomic_DNA"/>
</dbReference>
<sequence length="147" mass="15454">MATHGLPTWPWTDAETEELPAAEALLLDAMRRWEQAADRGEPPRPAARWPLVTADAAGAAAPLDAMLRAAGARRFVISGPAAPRLAGQEPALLLACALAQRGPRREALAAFLRLLPAADAQAALARAVLLGAELRRAGLLLAHPLRG</sequence>
<dbReference type="RefSeq" id="WP_207415064.1">
    <property type="nucleotide sequence ID" value="NZ_CP061177.1"/>
</dbReference>
<dbReference type="Proteomes" id="UP001518989">
    <property type="component" value="Unassembled WGS sequence"/>
</dbReference>
<comment type="caution">
    <text evidence="1">The sequence shown here is derived from an EMBL/GenBank/DDBJ whole genome shotgun (WGS) entry which is preliminary data.</text>
</comment>
<name>A0ABS3KJK3_9PROT</name>
<protein>
    <submittedName>
        <fullName evidence="1">Uncharacterized protein</fullName>
    </submittedName>
</protein>
<organism evidence="1 2">
    <name type="scientific">Roseomonas haemaphysalidis</name>
    <dbReference type="NCBI Taxonomy" id="2768162"/>
    <lineage>
        <taxon>Bacteria</taxon>
        <taxon>Pseudomonadati</taxon>
        <taxon>Pseudomonadota</taxon>
        <taxon>Alphaproteobacteria</taxon>
        <taxon>Acetobacterales</taxon>
        <taxon>Roseomonadaceae</taxon>
        <taxon>Roseomonas</taxon>
    </lineage>
</organism>
<proteinExistence type="predicted"/>
<evidence type="ECO:0000313" key="2">
    <source>
        <dbReference type="Proteomes" id="UP001518989"/>
    </source>
</evidence>
<reference evidence="1 2" key="1">
    <citation type="submission" date="2020-09" db="EMBL/GenBank/DDBJ databases">
        <title>Roseomonas.</title>
        <authorList>
            <person name="Zhu W."/>
        </authorList>
    </citation>
    <scope>NUCLEOTIDE SEQUENCE [LARGE SCALE GENOMIC DNA]</scope>
    <source>
        <strain evidence="1 2">573</strain>
    </source>
</reference>
<evidence type="ECO:0000313" key="1">
    <source>
        <dbReference type="EMBL" id="MBO1077648.1"/>
    </source>
</evidence>
<keyword evidence="2" id="KW-1185">Reference proteome</keyword>
<gene>
    <name evidence="1" type="ORF">IAI61_01295</name>
</gene>
<accession>A0ABS3KJK3</accession>